<dbReference type="SMART" id="SM00256">
    <property type="entry name" value="FBOX"/>
    <property type="match status" value="1"/>
</dbReference>
<comment type="caution">
    <text evidence="7">The sequence shown here is derived from an EMBL/GenBank/DDBJ whole genome shotgun (WGS) entry which is preliminary data.</text>
</comment>
<feature type="compositionally biased region" description="Low complexity" evidence="5">
    <location>
        <begin position="17"/>
        <end position="27"/>
    </location>
</feature>
<evidence type="ECO:0000259" key="6">
    <source>
        <dbReference type="PROSITE" id="PS50181"/>
    </source>
</evidence>
<feature type="compositionally biased region" description="Polar residues" evidence="5">
    <location>
        <begin position="197"/>
        <end position="210"/>
    </location>
</feature>
<dbReference type="InterPro" id="IPR001680">
    <property type="entry name" value="WD40_rpt"/>
</dbReference>
<dbReference type="PROSITE" id="PS50294">
    <property type="entry name" value="WD_REPEATS_REGION"/>
    <property type="match status" value="4"/>
</dbReference>
<dbReference type="Gene3D" id="2.130.10.10">
    <property type="entry name" value="YVTN repeat-like/Quinoprotein amine dehydrogenase"/>
    <property type="match status" value="1"/>
</dbReference>
<dbReference type="PRINTS" id="PR00320">
    <property type="entry name" value="GPROTEINBRPT"/>
</dbReference>
<protein>
    <submittedName>
        <fullName evidence="7">12498_t:CDS:1</fullName>
    </submittedName>
</protein>
<keyword evidence="8" id="KW-1185">Reference proteome</keyword>
<dbReference type="Proteomes" id="UP000789342">
    <property type="component" value="Unassembled WGS sequence"/>
</dbReference>
<feature type="region of interest" description="Disordered" evidence="5">
    <location>
        <begin position="647"/>
        <end position="696"/>
    </location>
</feature>
<feature type="repeat" description="WD" evidence="4">
    <location>
        <begin position="764"/>
        <end position="803"/>
    </location>
</feature>
<feature type="compositionally biased region" description="Polar residues" evidence="5">
    <location>
        <begin position="605"/>
        <end position="624"/>
    </location>
</feature>
<evidence type="ECO:0000313" key="7">
    <source>
        <dbReference type="EMBL" id="CAG8576473.1"/>
    </source>
</evidence>
<keyword evidence="3" id="KW-0833">Ubl conjugation pathway</keyword>
<feature type="compositionally biased region" description="Polar residues" evidence="5">
    <location>
        <begin position="229"/>
        <end position="244"/>
    </location>
</feature>
<sequence>MKNVNPPTFKVDTNVASESCCQSSSPSTPMFGSIPLTSTKQSPTTSSSKEPPFRLPTVATISLAPNTTTTVVTTTTTTTTSFPPLLLKAPPLPKKLDPKEYPLADTPTPPALKRFCFDLNGQPAYIREDEDSEQQMIKLQEALYNMRASGPTPSTSRTVKTSMTSTQHKLNEEMKPSGSGARKRPASPNEYAFDFSNAGQHSNGVGSYSEKTSRTRRSLSPPLKKVRAKSSNNTMLEQDGEMNSQRQWMELTVDFRNNNSNSGIVIPRTNTPLSNVQGEPSTPTIPHQQSPVSSTRHFNTISTPNLGMDTPSTTRSTHSSALPSPSLSPVGVATSSTNQFESYFAEHSVRDDADVDDTTVDEPLSGDNNENWSLQQTSITDESQIPSLWDLNTMLTTFDALPSSMKSYMLFQLLRRCPTNTLQYVSNIILPALKKDFLGMLPLELSLHIVKYLDANSMCKAAQVNKRWRNVIDGDGLTWQRRLTLDGFCVDENEEARAISENWGLLRSIKSSRNRNRSLNVVNNESGMSSSEERTVVEIDDDDADNMRVVTEDINIKIESSSGSSRMIPYQTNLNDCMAVDMDNVELPKDHSLVTDDNDGDAINDSYTLSPTGTDEPSTASRNSPLLVKEFSELQDKGKARAVDEWTSFGAEDQETHQDDDRPYDGDDSDVDAMSQESSDHAELSDDRLPLPPSSNHPYKAIYRRHFLMRQNWINGRHNHISFPGHGNNVVTCLQFDSEKIISGSDDQCINVYETSTGRLINRLEGHDGGVWALQYVNKTLVSGSTDRTVRVWDLEKGICTHVFPGHTSTVRCLQIIMPQNVNANLNDPPIVEPPVPLIVTGSRDSTLKVWRLPNLETDPQYLPTIPSSPSDNNQYTDNPYYVRTLGGHTHSVRALAGVGNTLISGSYDCTVRVWNIMTGECVWRLLGHTQKVYSVVLDAKRKRCMSGSMDGTVKVWSLEDGTIVWTLEGHSSLVGLLDLSHDYLVSAAADSSLRIWNPDDGTCKHVLTTHSGAITCFQHDDTKVISGSDGTLRMWDVKTGRQQRDLLTGLSGVWQVRFDERRCVAAVQRNSVTWFEVLDFGVFGIEDDDESQGGSCTDENGNWVDRRITVGNGIDD</sequence>
<dbReference type="PANTHER" id="PTHR19872:SF9">
    <property type="entry name" value="UBIQUITIN-BINDING SDF UBIQUITIN LIGASE COMPLEX SUBUNIT"/>
    <property type="match status" value="1"/>
</dbReference>
<feature type="compositionally biased region" description="Polar residues" evidence="5">
    <location>
        <begin position="151"/>
        <end position="168"/>
    </location>
</feature>
<feature type="repeat" description="WD" evidence="4">
    <location>
        <begin position="1008"/>
        <end position="1046"/>
    </location>
</feature>
<feature type="compositionally biased region" description="Low complexity" evidence="5">
    <location>
        <begin position="35"/>
        <end position="50"/>
    </location>
</feature>
<feature type="region of interest" description="Disordered" evidence="5">
    <location>
        <begin position="347"/>
        <end position="371"/>
    </location>
</feature>
<dbReference type="InterPro" id="IPR036322">
    <property type="entry name" value="WD40_repeat_dom_sf"/>
</dbReference>
<feature type="compositionally biased region" description="Low complexity" evidence="5">
    <location>
        <begin position="319"/>
        <end position="329"/>
    </location>
</feature>
<evidence type="ECO:0000256" key="3">
    <source>
        <dbReference type="ARBA" id="ARBA00022786"/>
    </source>
</evidence>
<feature type="region of interest" description="Disordered" evidence="5">
    <location>
        <begin position="148"/>
        <end position="244"/>
    </location>
</feature>
<reference evidence="7" key="1">
    <citation type="submission" date="2021-06" db="EMBL/GenBank/DDBJ databases">
        <authorList>
            <person name="Kallberg Y."/>
            <person name="Tangrot J."/>
            <person name="Rosling A."/>
        </authorList>
    </citation>
    <scope>NUCLEOTIDE SEQUENCE</scope>
    <source>
        <strain evidence="7">CL551</strain>
    </source>
</reference>
<keyword evidence="1 4" id="KW-0853">WD repeat</keyword>
<dbReference type="PANTHER" id="PTHR19872">
    <property type="entry name" value="UBIQUITIN LIGASE SPECIFICITY FACTOR/HREP PROTEIN"/>
    <property type="match status" value="1"/>
</dbReference>
<dbReference type="InterPro" id="IPR051075">
    <property type="entry name" value="SCF_subunit_WD-repeat"/>
</dbReference>
<feature type="repeat" description="WD" evidence="4">
    <location>
        <begin position="838"/>
        <end position="853"/>
    </location>
</feature>
<dbReference type="PROSITE" id="PS50181">
    <property type="entry name" value="FBOX"/>
    <property type="match status" value="1"/>
</dbReference>
<evidence type="ECO:0000256" key="5">
    <source>
        <dbReference type="SAM" id="MobiDB-lite"/>
    </source>
</evidence>
<dbReference type="Pfam" id="PF12937">
    <property type="entry name" value="F-box-like"/>
    <property type="match status" value="1"/>
</dbReference>
<dbReference type="Gene3D" id="1.20.1280.50">
    <property type="match status" value="1"/>
</dbReference>
<evidence type="ECO:0000256" key="1">
    <source>
        <dbReference type="ARBA" id="ARBA00022574"/>
    </source>
</evidence>
<dbReference type="InterPro" id="IPR015943">
    <property type="entry name" value="WD40/YVTN_repeat-like_dom_sf"/>
</dbReference>
<feature type="repeat" description="WD" evidence="4">
    <location>
        <begin position="968"/>
        <end position="1007"/>
    </location>
</feature>
<feature type="repeat" description="WD" evidence="4">
    <location>
        <begin position="926"/>
        <end position="967"/>
    </location>
</feature>
<dbReference type="InterPro" id="IPR001810">
    <property type="entry name" value="F-box_dom"/>
</dbReference>
<feature type="region of interest" description="Disordered" evidence="5">
    <location>
        <begin position="268"/>
        <end position="333"/>
    </location>
</feature>
<feature type="region of interest" description="Disordered" evidence="5">
    <location>
        <begin position="590"/>
        <end position="626"/>
    </location>
</feature>
<dbReference type="PROSITE" id="PS00678">
    <property type="entry name" value="WD_REPEATS_1"/>
    <property type="match status" value="2"/>
</dbReference>
<feature type="repeat" description="WD" evidence="4">
    <location>
        <begin position="886"/>
        <end position="925"/>
    </location>
</feature>
<dbReference type="SMART" id="SM00320">
    <property type="entry name" value="WD40"/>
    <property type="match status" value="7"/>
</dbReference>
<dbReference type="SUPFAM" id="SSF81383">
    <property type="entry name" value="F-box domain"/>
    <property type="match status" value="1"/>
</dbReference>
<dbReference type="AlphaFoldDB" id="A0A9N9BQR2"/>
<dbReference type="SUPFAM" id="SSF50978">
    <property type="entry name" value="WD40 repeat-like"/>
    <property type="match status" value="1"/>
</dbReference>
<evidence type="ECO:0000313" key="8">
    <source>
        <dbReference type="Proteomes" id="UP000789342"/>
    </source>
</evidence>
<dbReference type="Pfam" id="PF00400">
    <property type="entry name" value="WD40"/>
    <property type="match status" value="7"/>
</dbReference>
<feature type="region of interest" description="Disordered" evidence="5">
    <location>
        <begin position="1"/>
        <end position="53"/>
    </location>
</feature>
<evidence type="ECO:0000256" key="2">
    <source>
        <dbReference type="ARBA" id="ARBA00022737"/>
    </source>
</evidence>
<dbReference type="InterPro" id="IPR019775">
    <property type="entry name" value="WD40_repeat_CS"/>
</dbReference>
<feature type="compositionally biased region" description="Polar residues" evidence="5">
    <location>
        <begin position="268"/>
        <end position="318"/>
    </location>
</feature>
<dbReference type="CDD" id="cd00200">
    <property type="entry name" value="WD40"/>
    <property type="match status" value="1"/>
</dbReference>
<organism evidence="7 8">
    <name type="scientific">Acaulospora morrowiae</name>
    <dbReference type="NCBI Taxonomy" id="94023"/>
    <lineage>
        <taxon>Eukaryota</taxon>
        <taxon>Fungi</taxon>
        <taxon>Fungi incertae sedis</taxon>
        <taxon>Mucoromycota</taxon>
        <taxon>Glomeromycotina</taxon>
        <taxon>Glomeromycetes</taxon>
        <taxon>Diversisporales</taxon>
        <taxon>Acaulosporaceae</taxon>
        <taxon>Acaulospora</taxon>
    </lineage>
</organism>
<feature type="compositionally biased region" description="Basic and acidic residues" evidence="5">
    <location>
        <begin position="678"/>
        <end position="689"/>
    </location>
</feature>
<dbReference type="InterPro" id="IPR036047">
    <property type="entry name" value="F-box-like_dom_sf"/>
</dbReference>
<feature type="domain" description="F-box" evidence="6">
    <location>
        <begin position="435"/>
        <end position="482"/>
    </location>
</feature>
<gene>
    <name evidence="7" type="ORF">AMORRO_LOCUS6714</name>
</gene>
<keyword evidence="2" id="KW-0677">Repeat</keyword>
<accession>A0A9N9BQR2</accession>
<proteinExistence type="predicted"/>
<dbReference type="EMBL" id="CAJVPV010004607">
    <property type="protein sequence ID" value="CAG8576473.1"/>
    <property type="molecule type" value="Genomic_DNA"/>
</dbReference>
<dbReference type="CDD" id="cd22147">
    <property type="entry name" value="F-box_SpPof1-like"/>
    <property type="match status" value="1"/>
</dbReference>
<dbReference type="InterPro" id="IPR020472">
    <property type="entry name" value="WD40_PAC1"/>
</dbReference>
<name>A0A9N9BQR2_9GLOM</name>
<dbReference type="OrthoDB" id="190105at2759"/>
<dbReference type="PROSITE" id="PS50082">
    <property type="entry name" value="WD_REPEATS_2"/>
    <property type="match status" value="6"/>
</dbReference>
<evidence type="ECO:0000256" key="4">
    <source>
        <dbReference type="PROSITE-ProRule" id="PRU00221"/>
    </source>
</evidence>
<feature type="compositionally biased region" description="Basic and acidic residues" evidence="5">
    <location>
        <begin position="654"/>
        <end position="665"/>
    </location>
</feature>